<dbReference type="RefSeq" id="WP_007257287.1">
    <property type="nucleotide sequence ID" value="NZ_CH724112.1"/>
</dbReference>
<organism evidence="1 2">
    <name type="scientific">Oceanicola granulosus (strain ATCC BAA-861 / DSM 15982 / KCTC 12143 / HTCC2516)</name>
    <dbReference type="NCBI Taxonomy" id="314256"/>
    <lineage>
        <taxon>Bacteria</taxon>
        <taxon>Pseudomonadati</taxon>
        <taxon>Pseudomonadota</taxon>
        <taxon>Alphaproteobacteria</taxon>
        <taxon>Rhodobacterales</taxon>
        <taxon>Roseobacteraceae</taxon>
        <taxon>Oceanicola</taxon>
    </lineage>
</organism>
<dbReference type="eggNOG" id="ENOG50346NZ">
    <property type="taxonomic scope" value="Bacteria"/>
</dbReference>
<keyword evidence="2" id="KW-1185">Reference proteome</keyword>
<proteinExistence type="predicted"/>
<comment type="caution">
    <text evidence="1">The sequence shown here is derived from an EMBL/GenBank/DDBJ whole genome shotgun (WGS) entry which is preliminary data.</text>
</comment>
<dbReference type="OrthoDB" id="5291101at2"/>
<dbReference type="AlphaFoldDB" id="Q2CBS5"/>
<evidence type="ECO:0000313" key="2">
    <source>
        <dbReference type="Proteomes" id="UP000003635"/>
    </source>
</evidence>
<protein>
    <submittedName>
        <fullName evidence="1">Uncharacterized protein</fullName>
    </submittedName>
</protein>
<dbReference type="STRING" id="314256.OG2516_18965"/>
<reference evidence="1 2" key="1">
    <citation type="journal article" date="2010" name="J. Bacteriol.">
        <title>Genome sequences of Oceanicola granulosus HTCC2516(T) and Oceanicola batsensis HTCC2597(TDelta).</title>
        <authorList>
            <person name="Thrash J.C."/>
            <person name="Cho J.C."/>
            <person name="Vergin K.L."/>
            <person name="Giovannoni S.J."/>
        </authorList>
    </citation>
    <scope>NUCLEOTIDE SEQUENCE [LARGE SCALE GENOMIC DNA]</scope>
    <source>
        <strain evidence="2">ATCC BAA-861 / DSM 15982 / KCTC 12143 / HTCC2516</strain>
    </source>
</reference>
<gene>
    <name evidence="1" type="ORF">OG2516_18965</name>
</gene>
<evidence type="ECO:0000313" key="1">
    <source>
        <dbReference type="EMBL" id="EAR50129.1"/>
    </source>
</evidence>
<dbReference type="HOGENOM" id="CLU_482194_0_0_5"/>
<dbReference type="EMBL" id="AAOT01000036">
    <property type="protein sequence ID" value="EAR50129.1"/>
    <property type="molecule type" value="Genomic_DNA"/>
</dbReference>
<sequence length="565" mass="62451">MDPAARPLTLFVPFYTPRDPERAAELQTCLETNLASGLFERIVLLQDDDTPRPGDDPRLVQVRLESRPTYRDWLRQARALCPGGIAVLANSDILFDTTIRRLRELFAADPGAFVALSRHERRGEETWPHPNPRRSQDTWAMLPEAEVDETMAHQLEIPLGTVRCDNKVAYLFAINGFRLHNPMHQIRSVHLHESEIRYYDRTGDHTLKGGMALVHPAPALGVPSKVETEVWVVDSAQLRRPTLNRALEKWRLGGRPRAPALFAHVDGWTHPEPTEAHALAQMRALMPAAGDQVAYLGFPWAALIERREAGGDLSEDETVLAGFRGLLQPWPRRVTVCQHPRMRDHGALFAAAGITDIFWSHRRPGDPPLPEAAKTVVRAFPRHPRLLAPVGPETADAPRPHLVSDLGAGPGAAHPARGRLRACLGEDARAVVATGGGRRRKAALLAASDFSICLPEAGAGVPLRLWEAVAALSVPVLFDDLRLPGDPDLWRAATVRAGRGPEAIAALPDRLAALAATPGLMRRKRSALHVLAERYGPQRFVHDVLDFVRRHDDQRPLPQEPEAHA</sequence>
<accession>Q2CBS5</accession>
<name>Q2CBS5_OCEGH</name>
<dbReference type="Proteomes" id="UP000003635">
    <property type="component" value="Unassembled WGS sequence"/>
</dbReference>